<evidence type="ECO:0000256" key="5">
    <source>
        <dbReference type="ARBA" id="ARBA00023136"/>
    </source>
</evidence>
<reference evidence="7 8" key="1">
    <citation type="submission" date="2019-03" db="EMBL/GenBank/DDBJ databases">
        <title>Deep-cultivation of Planctomycetes and their phenomic and genomic characterization uncovers novel biology.</title>
        <authorList>
            <person name="Wiegand S."/>
            <person name="Jogler M."/>
            <person name="Boedeker C."/>
            <person name="Pinto D."/>
            <person name="Vollmers J."/>
            <person name="Rivas-Marin E."/>
            <person name="Kohn T."/>
            <person name="Peeters S.H."/>
            <person name="Heuer A."/>
            <person name="Rast P."/>
            <person name="Oberbeckmann S."/>
            <person name="Bunk B."/>
            <person name="Jeske O."/>
            <person name="Meyerdierks A."/>
            <person name="Storesund J.E."/>
            <person name="Kallscheuer N."/>
            <person name="Luecker S."/>
            <person name="Lage O.M."/>
            <person name="Pohl T."/>
            <person name="Merkel B.J."/>
            <person name="Hornburger P."/>
            <person name="Mueller R.-W."/>
            <person name="Bruemmer F."/>
            <person name="Labrenz M."/>
            <person name="Spormann A.M."/>
            <person name="Op den Camp H."/>
            <person name="Overmann J."/>
            <person name="Amann R."/>
            <person name="Jetten M.S.M."/>
            <person name="Mascher T."/>
            <person name="Medema M.H."/>
            <person name="Devos D.P."/>
            <person name="Kaster A.-K."/>
            <person name="Ovreas L."/>
            <person name="Rohde M."/>
            <person name="Galperin M.Y."/>
            <person name="Jogler C."/>
        </authorList>
    </citation>
    <scope>NUCLEOTIDE SEQUENCE [LARGE SCALE GENOMIC DNA]</scope>
    <source>
        <strain evidence="7 8">Enr13</strain>
    </source>
</reference>
<feature type="transmembrane region" description="Helical" evidence="6">
    <location>
        <begin position="398"/>
        <end position="414"/>
    </location>
</feature>
<gene>
    <name evidence="7" type="primary">sdcS_2</name>
    <name evidence="7" type="ORF">Enr13x_58850</name>
</gene>
<feature type="transmembrane region" description="Helical" evidence="6">
    <location>
        <begin position="55"/>
        <end position="75"/>
    </location>
</feature>
<feature type="transmembrane region" description="Helical" evidence="6">
    <location>
        <begin position="460"/>
        <end position="480"/>
    </location>
</feature>
<feature type="transmembrane region" description="Helical" evidence="6">
    <location>
        <begin position="271"/>
        <end position="289"/>
    </location>
</feature>
<evidence type="ECO:0000256" key="3">
    <source>
        <dbReference type="ARBA" id="ARBA00022692"/>
    </source>
</evidence>
<dbReference type="PANTHER" id="PTHR10283:SF82">
    <property type="entry name" value="SOLUTE CARRIER FAMILY 13 MEMBER 2"/>
    <property type="match status" value="1"/>
</dbReference>
<keyword evidence="4 6" id="KW-1133">Transmembrane helix</keyword>
<dbReference type="Proteomes" id="UP000319004">
    <property type="component" value="Chromosome"/>
</dbReference>
<keyword evidence="5 6" id="KW-0472">Membrane</keyword>
<feature type="transmembrane region" description="Helical" evidence="6">
    <location>
        <begin position="174"/>
        <end position="194"/>
    </location>
</feature>
<dbReference type="AlphaFoldDB" id="A0A518HYP4"/>
<dbReference type="GO" id="GO:0015141">
    <property type="term" value="F:succinate transmembrane transporter activity"/>
    <property type="evidence" value="ECO:0007669"/>
    <property type="project" value="UniProtKB-ARBA"/>
</dbReference>
<feature type="transmembrane region" description="Helical" evidence="6">
    <location>
        <begin position="371"/>
        <end position="391"/>
    </location>
</feature>
<dbReference type="KEGG" id="snep:Enr13x_58850"/>
<keyword evidence="3 6" id="KW-0812">Transmembrane</keyword>
<protein>
    <submittedName>
        <fullName evidence="7">Sodium-dependent dicarboxylate transporter SdcS</fullName>
    </submittedName>
</protein>
<organism evidence="7 8">
    <name type="scientific">Stieleria neptunia</name>
    <dbReference type="NCBI Taxonomy" id="2527979"/>
    <lineage>
        <taxon>Bacteria</taxon>
        <taxon>Pseudomonadati</taxon>
        <taxon>Planctomycetota</taxon>
        <taxon>Planctomycetia</taxon>
        <taxon>Pirellulales</taxon>
        <taxon>Pirellulaceae</taxon>
        <taxon>Stieleria</taxon>
    </lineage>
</organism>
<dbReference type="NCBIfam" id="TIGR00785">
    <property type="entry name" value="dass"/>
    <property type="match status" value="1"/>
</dbReference>
<proteinExistence type="predicted"/>
<feature type="transmembrane region" description="Helical" evidence="6">
    <location>
        <begin position="214"/>
        <end position="236"/>
    </location>
</feature>
<feature type="transmembrane region" description="Helical" evidence="6">
    <location>
        <begin position="420"/>
        <end position="439"/>
    </location>
</feature>
<dbReference type="Pfam" id="PF00939">
    <property type="entry name" value="Na_sulph_symp"/>
    <property type="match status" value="1"/>
</dbReference>
<feature type="transmembrane region" description="Helical" evidence="6">
    <location>
        <begin position="338"/>
        <end position="365"/>
    </location>
</feature>
<keyword evidence="2" id="KW-0813">Transport</keyword>
<evidence type="ECO:0000256" key="2">
    <source>
        <dbReference type="ARBA" id="ARBA00022448"/>
    </source>
</evidence>
<feature type="transmembrane region" description="Helical" evidence="6">
    <location>
        <begin position="81"/>
        <end position="98"/>
    </location>
</feature>
<evidence type="ECO:0000313" key="7">
    <source>
        <dbReference type="EMBL" id="QDV45981.1"/>
    </source>
</evidence>
<dbReference type="GO" id="GO:0005886">
    <property type="term" value="C:plasma membrane"/>
    <property type="evidence" value="ECO:0007669"/>
    <property type="project" value="TreeGrafter"/>
</dbReference>
<dbReference type="RefSeq" id="WP_145390182.1">
    <property type="nucleotide sequence ID" value="NZ_CP037423.1"/>
</dbReference>
<accession>A0A518HYP4</accession>
<comment type="subcellular location">
    <subcellularLocation>
        <location evidence="1">Membrane</location>
        <topology evidence="1">Multi-pass membrane protein</topology>
    </subcellularLocation>
</comment>
<dbReference type="InterPro" id="IPR031312">
    <property type="entry name" value="Na/sul_symport_CS"/>
</dbReference>
<dbReference type="PANTHER" id="PTHR10283">
    <property type="entry name" value="SOLUTE CARRIER FAMILY 13 MEMBER"/>
    <property type="match status" value="1"/>
</dbReference>
<dbReference type="OrthoDB" id="9766267at2"/>
<feature type="transmembrane region" description="Helical" evidence="6">
    <location>
        <begin position="107"/>
        <end position="129"/>
    </location>
</feature>
<dbReference type="PROSITE" id="PS01271">
    <property type="entry name" value="NA_SULFATE"/>
    <property type="match status" value="1"/>
</dbReference>
<evidence type="ECO:0000256" key="6">
    <source>
        <dbReference type="SAM" id="Phobius"/>
    </source>
</evidence>
<feature type="transmembrane region" description="Helical" evidence="6">
    <location>
        <begin position="7"/>
        <end position="25"/>
    </location>
</feature>
<keyword evidence="8" id="KW-1185">Reference proteome</keyword>
<dbReference type="CDD" id="cd01115">
    <property type="entry name" value="SLC13_permease"/>
    <property type="match status" value="1"/>
</dbReference>
<dbReference type="InterPro" id="IPR001898">
    <property type="entry name" value="SLC13A/DASS"/>
</dbReference>
<evidence type="ECO:0000256" key="4">
    <source>
        <dbReference type="ARBA" id="ARBA00022989"/>
    </source>
</evidence>
<sequence length="496" mass="53982">MTLSAKLVGRIAGPVLFFLILLFFHPQGLTPEANAVLAATSWIAVWWVTEAIPIAATALLPIVLFSLTGAVKLQATTAQYGHRYIFLYIGGFLIAIAIEKWDLHRRIALNIIHLIGTNITSIILGFMVATAGLSMWISNTATSVMMLPIGMAIVAQLRDNPQTDAGENEVFGKALMLAIAYSASIGGIATLIGTPPNLVLAGVVQEVYGVEISFLQWFKFGLPISLILLTLCWVYLTRFAFHFRHKSFPGGRQEIQKQLDALKSFSLEEKLLLAVFSITAIAWISRSFVQNQLGLLPLLDDTIIAMTGGLCLFLIPSRKVDAEGKREPLLVWEDTKQLPWGIVLLFGGGMALAEGFTSSGLAVWIGSQTTLLQSVSMLLLVLILVASVNFLTEITSNLATTSMLLPILASMAVAMNVHPFLLMVGATVAASCAFMLPVATPPNAVVFGSGYLRIPDMVRAGIWMNVISILLLTVIVYWVLPVVWGIEISEFPEQWR</sequence>
<name>A0A518HYP4_9BACT</name>
<dbReference type="EMBL" id="CP037423">
    <property type="protein sequence ID" value="QDV45981.1"/>
    <property type="molecule type" value="Genomic_DNA"/>
</dbReference>
<evidence type="ECO:0000256" key="1">
    <source>
        <dbReference type="ARBA" id="ARBA00004141"/>
    </source>
</evidence>
<feature type="transmembrane region" description="Helical" evidence="6">
    <location>
        <begin position="295"/>
        <end position="317"/>
    </location>
</feature>
<evidence type="ECO:0000313" key="8">
    <source>
        <dbReference type="Proteomes" id="UP000319004"/>
    </source>
</evidence>